<feature type="region of interest" description="Disordered" evidence="1">
    <location>
        <begin position="888"/>
        <end position="932"/>
    </location>
</feature>
<feature type="region of interest" description="Disordered" evidence="1">
    <location>
        <begin position="664"/>
        <end position="726"/>
    </location>
</feature>
<feature type="compositionally biased region" description="Polar residues" evidence="1">
    <location>
        <begin position="437"/>
        <end position="451"/>
    </location>
</feature>
<dbReference type="EMBL" id="LN714482">
    <property type="protein sequence ID" value="CEL66577.1"/>
    <property type="molecule type" value="Genomic_DNA"/>
</dbReference>
<protein>
    <recommendedName>
        <fullName evidence="3">Uroporphyrinogen-III synthase</fullName>
    </recommendedName>
</protein>
<feature type="region of interest" description="Disordered" evidence="1">
    <location>
        <begin position="222"/>
        <end position="269"/>
    </location>
</feature>
<evidence type="ECO:0000313" key="2">
    <source>
        <dbReference type="EMBL" id="CEL66577.1"/>
    </source>
</evidence>
<organism evidence="2">
    <name type="scientific">Neospora caninum (strain Liverpool)</name>
    <dbReference type="NCBI Taxonomy" id="572307"/>
    <lineage>
        <taxon>Eukaryota</taxon>
        <taxon>Sar</taxon>
        <taxon>Alveolata</taxon>
        <taxon>Apicomplexa</taxon>
        <taxon>Conoidasida</taxon>
        <taxon>Coccidia</taxon>
        <taxon>Eucoccidiorida</taxon>
        <taxon>Eimeriorina</taxon>
        <taxon>Sarcocystidae</taxon>
        <taxon>Neospora</taxon>
    </lineage>
</organism>
<gene>
    <name evidence="2" type="ORF">BN1204_023880</name>
</gene>
<feature type="compositionally biased region" description="Gly residues" evidence="1">
    <location>
        <begin position="1178"/>
        <end position="1189"/>
    </location>
</feature>
<feature type="region of interest" description="Disordered" evidence="1">
    <location>
        <begin position="1105"/>
        <end position="1203"/>
    </location>
</feature>
<feature type="region of interest" description="Disordered" evidence="1">
    <location>
        <begin position="767"/>
        <end position="835"/>
    </location>
</feature>
<feature type="region of interest" description="Disordered" evidence="1">
    <location>
        <begin position="385"/>
        <end position="452"/>
    </location>
</feature>
<reference evidence="2" key="1">
    <citation type="journal article" date="2015" name="PLoS ONE">
        <title>Comprehensive Evaluation of Toxoplasma gondii VEG and Neospora caninum LIV Genomes with Tachyzoite Stage Transcriptome and Proteome Defines Novel Transcript Features.</title>
        <authorList>
            <person name="Ramaprasad A."/>
            <person name="Mourier T."/>
            <person name="Naeem R."/>
            <person name="Malas T.B."/>
            <person name="Moussa E."/>
            <person name="Panigrahi A."/>
            <person name="Vermont S.J."/>
            <person name="Otto T.D."/>
            <person name="Wastling J."/>
            <person name="Pain A."/>
        </authorList>
    </citation>
    <scope>NUCLEOTIDE SEQUENCE</scope>
    <source>
        <strain evidence="2">Liverpool</strain>
    </source>
</reference>
<evidence type="ECO:0008006" key="3">
    <source>
        <dbReference type="Google" id="ProtNLM"/>
    </source>
</evidence>
<feature type="compositionally biased region" description="Basic and acidic residues" evidence="1">
    <location>
        <begin position="701"/>
        <end position="725"/>
    </location>
</feature>
<feature type="compositionally biased region" description="Basic and acidic residues" evidence="1">
    <location>
        <begin position="1017"/>
        <end position="1027"/>
    </location>
</feature>
<dbReference type="AlphaFoldDB" id="A0A0F7UE20"/>
<feature type="region of interest" description="Disordered" evidence="1">
    <location>
        <begin position="519"/>
        <end position="539"/>
    </location>
</feature>
<proteinExistence type="predicted"/>
<feature type="region of interest" description="Disordered" evidence="1">
    <location>
        <begin position="1017"/>
        <end position="1057"/>
    </location>
</feature>
<accession>A0A0F7UE20</accession>
<name>A0A0F7UE20_NEOCL</name>
<sequence>MDPSWPFPPSLLDRSCIFSSVCLLALLSARRRSVSASVLFLLRLSPLALLPLSVLATPPAGAFSLAAHASPRSPSAFSTPVWFPFVSPASAEPLSTGFSLSPQSPLSPLHPAASGSSSPLFSASSSRVAFLDSRSWRSSLSLALPPSSSASLPTFARGSFPRSSRLFLSLFSGPARKHSLQCRLEIASPSYVACRALSPLQRMHPFSRSSVLQSSTLPSRSSLLSHSSSSGVSPPHRDSASSVLYSSPSPSVHSSPVPSSPTSLSPTRQPSASPAAAAVFFSCDYLCLTSPESARVLARSWERVLSSLLPSSASELPASPSTSPSSLSSLSLSRAVAPPSFSSWCLDSLPRGSIVCVGDGTRRAAEETLLSGFLRICRQREKEADAEANEAGSGLADRKDNTEDGEGETAANVEGEDRGSSASGQRLRSRADEQRLPQKQATPSGSASTEARQGERVLFSHISQHVSGDEKQSALNALRTLFSPWSPAVATASSLAADLPPRPPIFSFLCMQGSEDSRDLVSGSSAGGTHVSEQHTGPLEDVGHADPWCTYTPAQRIAVSCGPPDRRRAFVCCPCWLQTRVLWPASALAAEGLAVTLAERKLGELGPLLGAKHVSVSLAPRACGQPSLSEDSDADEVYIHSNEGRIDDAVDRAGIHRSELPCVSPRKHASVSEGNGYASLSSEAGGERTQRGFEGGSPSDSRTEGRERHTAGRGADEGEKRERSETGSWASLPLFRLQRLNLYTTTQRMLSLEERQALLDALRKALSERQKAPGRAGAPRTISTLEGAERGGETGQTSQATSGEAARARGQQPGEEARDREGSQAHTQAPKGEEGQDAATLAFVMLASPSAVWSWVANGLPLEESHLHAPVFPSYTAIHAGAKQIITAPGRKKSSGRSSASASPPASPFSSSPPAPQGSHASAERTTQPRADISHVLSTEADFMRLLEECKSSLIEGREAEKRRKREAQKLVALAIGPTTAAAARHAGFAKVVAASQPGLVNWTETLFQVIENHIEKEKENRTRDEGCNAQEGEGDVDAASREAEGGEEEDGGACRFKTTKPAKVHVLVLLTREEGKNMELVNFLRNKGVPVDFSTLNNALQADTEAAKNQADEKQTSSLLAPSSSPSSVPSTSPSSSPNASAASALRGCAGGGEERTVVAGGSKGGSSIASREWETGGVGTETGGMGTEKGSVIGETGHGRGGGDLHNIVMKVVEVPLLRTEASRGVFKRDQAILEDLLASNVMASLEARATHRTDQSPQ</sequence>
<feature type="compositionally biased region" description="Pro residues" evidence="1">
    <location>
        <begin position="905"/>
        <end position="916"/>
    </location>
</feature>
<feature type="compositionally biased region" description="Low complexity" evidence="1">
    <location>
        <begin position="1118"/>
        <end position="1147"/>
    </location>
</feature>
<evidence type="ECO:0000256" key="1">
    <source>
        <dbReference type="SAM" id="MobiDB-lite"/>
    </source>
</evidence>